<evidence type="ECO:0000256" key="5">
    <source>
        <dbReference type="ARBA" id="ARBA00023180"/>
    </source>
</evidence>
<evidence type="ECO:0000256" key="1">
    <source>
        <dbReference type="ARBA" id="ARBA00007447"/>
    </source>
</evidence>
<feature type="transmembrane region" description="Helical" evidence="6">
    <location>
        <begin position="6"/>
        <end position="27"/>
    </location>
</feature>
<reference evidence="9" key="1">
    <citation type="journal article" date="2024" name="IScience">
        <title>Strigolactones Initiate the Formation of Haustorium-like Structures in Castilleja.</title>
        <authorList>
            <person name="Buerger M."/>
            <person name="Peterson D."/>
            <person name="Chory J."/>
        </authorList>
    </citation>
    <scope>NUCLEOTIDE SEQUENCE [LARGE SCALE GENOMIC DNA]</scope>
</reference>
<keyword evidence="6" id="KW-1133">Transmembrane helix</keyword>
<name>A0ABD3CLY0_9LAMI</name>
<evidence type="ECO:0000256" key="3">
    <source>
        <dbReference type="ARBA" id="ARBA00022750"/>
    </source>
</evidence>
<sequence length="417" mass="45782">MSLTNFFSPTPIALLILFVVAFVAPIIPPTISTSMHAHYHNQSSTTENGFQSTLTPVDHGKSLTKTELLYHMVKRGKKRMQWLESKITNGPAIAFQEVTGEYLINFIIGTPTQSPLTAIMDTGSDLIWTQCKSCNPCINESTPTFDPKNSNSYSKLNCSTKLCKALPSNCDNNNYCNYRYGYVDNSSTGGALATETFTFGGKVFPKIGFGCGLANVGYFYDSSGIVGLGRGALSLVSQMNQPRFSYCIPTFGSGKTGALMMGCRATNPTGVHVNTTPLIQNPLRPRYTNFYYLSLQGITIGRTRLQIDNSTFAIRKDGSGGLIIDSGTPITYLVKSAFEQVKKELKRQLGGLKTVNGSDVGFDVCFSITPRDLKRVKFPVFVFHLGNGVNLELKQENYFTNFDEERLGCLATRGSLF</sequence>
<gene>
    <name evidence="8" type="ORF">CASFOL_023523</name>
</gene>
<keyword evidence="6" id="KW-0812">Transmembrane</keyword>
<dbReference type="AlphaFoldDB" id="A0ABD3CLY0"/>
<dbReference type="GO" id="GO:0004190">
    <property type="term" value="F:aspartic-type endopeptidase activity"/>
    <property type="evidence" value="ECO:0007669"/>
    <property type="project" value="UniProtKB-KW"/>
</dbReference>
<dbReference type="InterPro" id="IPR032799">
    <property type="entry name" value="TAXi_C"/>
</dbReference>
<organism evidence="8 9">
    <name type="scientific">Castilleja foliolosa</name>
    <dbReference type="NCBI Taxonomy" id="1961234"/>
    <lineage>
        <taxon>Eukaryota</taxon>
        <taxon>Viridiplantae</taxon>
        <taxon>Streptophyta</taxon>
        <taxon>Embryophyta</taxon>
        <taxon>Tracheophyta</taxon>
        <taxon>Spermatophyta</taxon>
        <taxon>Magnoliopsida</taxon>
        <taxon>eudicotyledons</taxon>
        <taxon>Gunneridae</taxon>
        <taxon>Pentapetalae</taxon>
        <taxon>asterids</taxon>
        <taxon>lamiids</taxon>
        <taxon>Lamiales</taxon>
        <taxon>Orobanchaceae</taxon>
        <taxon>Pedicularideae</taxon>
        <taxon>Castillejinae</taxon>
        <taxon>Castilleja</taxon>
    </lineage>
</organism>
<keyword evidence="2" id="KW-0645">Protease</keyword>
<protein>
    <recommendedName>
        <fullName evidence="7">Peptidase A1 domain-containing protein</fullName>
    </recommendedName>
</protein>
<comment type="caution">
    <text evidence="8">The sequence shown here is derived from an EMBL/GenBank/DDBJ whole genome shotgun (WGS) entry which is preliminary data.</text>
</comment>
<accession>A0ABD3CLY0</accession>
<keyword evidence="4" id="KW-0378">Hydrolase</keyword>
<dbReference type="Pfam" id="PF14543">
    <property type="entry name" value="TAXi_N"/>
    <property type="match status" value="1"/>
</dbReference>
<dbReference type="InterPro" id="IPR032861">
    <property type="entry name" value="TAXi_N"/>
</dbReference>
<dbReference type="Pfam" id="PF14541">
    <property type="entry name" value="TAXi_C"/>
    <property type="match status" value="1"/>
</dbReference>
<comment type="similarity">
    <text evidence="1">Belongs to the peptidase A1 family.</text>
</comment>
<dbReference type="CDD" id="cd05476">
    <property type="entry name" value="pepsin_A_like_plant"/>
    <property type="match status" value="1"/>
</dbReference>
<evidence type="ECO:0000313" key="8">
    <source>
        <dbReference type="EMBL" id="KAL3630539.1"/>
    </source>
</evidence>
<dbReference type="PANTHER" id="PTHR47967:SF23">
    <property type="entry name" value="OS04G0448300 PROTEIN"/>
    <property type="match status" value="1"/>
</dbReference>
<keyword evidence="5" id="KW-0325">Glycoprotein</keyword>
<dbReference type="InterPro" id="IPR034161">
    <property type="entry name" value="Pepsin-like_plant"/>
</dbReference>
<dbReference type="InterPro" id="IPR021109">
    <property type="entry name" value="Peptidase_aspartic_dom_sf"/>
</dbReference>
<evidence type="ECO:0000256" key="6">
    <source>
        <dbReference type="SAM" id="Phobius"/>
    </source>
</evidence>
<dbReference type="Proteomes" id="UP001632038">
    <property type="component" value="Unassembled WGS sequence"/>
</dbReference>
<evidence type="ECO:0000259" key="7">
    <source>
        <dbReference type="PROSITE" id="PS51767"/>
    </source>
</evidence>
<feature type="domain" description="Peptidase A1" evidence="7">
    <location>
        <begin position="102"/>
        <end position="417"/>
    </location>
</feature>
<evidence type="ECO:0000256" key="4">
    <source>
        <dbReference type="ARBA" id="ARBA00022801"/>
    </source>
</evidence>
<dbReference type="GO" id="GO:0006508">
    <property type="term" value="P:proteolysis"/>
    <property type="evidence" value="ECO:0007669"/>
    <property type="project" value="UniProtKB-KW"/>
</dbReference>
<proteinExistence type="inferred from homology"/>
<dbReference type="InterPro" id="IPR051708">
    <property type="entry name" value="Plant_Aspart_Prot_A1"/>
</dbReference>
<dbReference type="PROSITE" id="PS51767">
    <property type="entry name" value="PEPTIDASE_A1"/>
    <property type="match status" value="1"/>
</dbReference>
<evidence type="ECO:0000313" key="9">
    <source>
        <dbReference type="Proteomes" id="UP001632038"/>
    </source>
</evidence>
<keyword evidence="6" id="KW-0472">Membrane</keyword>
<dbReference type="EMBL" id="JAVIJP010000032">
    <property type="protein sequence ID" value="KAL3630539.1"/>
    <property type="molecule type" value="Genomic_DNA"/>
</dbReference>
<dbReference type="Gene3D" id="2.40.70.10">
    <property type="entry name" value="Acid Proteases"/>
    <property type="match status" value="2"/>
</dbReference>
<dbReference type="PANTHER" id="PTHR47967">
    <property type="entry name" value="OS07G0603500 PROTEIN-RELATED"/>
    <property type="match status" value="1"/>
</dbReference>
<keyword evidence="9" id="KW-1185">Reference proteome</keyword>
<dbReference type="InterPro" id="IPR033121">
    <property type="entry name" value="PEPTIDASE_A1"/>
</dbReference>
<dbReference type="SUPFAM" id="SSF50630">
    <property type="entry name" value="Acid proteases"/>
    <property type="match status" value="1"/>
</dbReference>
<evidence type="ECO:0000256" key="2">
    <source>
        <dbReference type="ARBA" id="ARBA00022670"/>
    </source>
</evidence>
<keyword evidence="3" id="KW-0064">Aspartyl protease</keyword>